<evidence type="ECO:0000256" key="2">
    <source>
        <dbReference type="SAM" id="MobiDB-lite"/>
    </source>
</evidence>
<dbReference type="AlphaFoldDB" id="A0A3N0EHX1"/>
<keyword evidence="1 3" id="KW-0808">Transferase</keyword>
<dbReference type="OrthoDB" id="9777890at2"/>
<dbReference type="Proteomes" id="UP000269198">
    <property type="component" value="Unassembled WGS sequence"/>
</dbReference>
<proteinExistence type="predicted"/>
<evidence type="ECO:0000313" key="4">
    <source>
        <dbReference type="Proteomes" id="UP000269198"/>
    </source>
</evidence>
<dbReference type="InterPro" id="IPR027417">
    <property type="entry name" value="P-loop_NTPase"/>
</dbReference>
<dbReference type="InterPro" id="IPR026634">
    <property type="entry name" value="TPST-like"/>
</dbReference>
<reference evidence="3 4" key="1">
    <citation type="submission" date="2018-11" db="EMBL/GenBank/DDBJ databases">
        <title>The genome draft of YIM 96095.</title>
        <authorList>
            <person name="Tang S.-K."/>
            <person name="Chunyu W.-X."/>
            <person name="Feng Y.-Z."/>
        </authorList>
    </citation>
    <scope>NUCLEOTIDE SEQUENCE [LARGE SCALE GENOMIC DNA]</scope>
    <source>
        <strain evidence="3 4">YIM 96095</strain>
    </source>
</reference>
<name>A0A3N0EHX1_9ACTN</name>
<dbReference type="Pfam" id="PF13469">
    <property type="entry name" value="Sulfotransfer_3"/>
    <property type="match status" value="1"/>
</dbReference>
<dbReference type="Gene3D" id="3.40.50.300">
    <property type="entry name" value="P-loop containing nucleotide triphosphate hydrolases"/>
    <property type="match status" value="1"/>
</dbReference>
<dbReference type="EMBL" id="RJMB01000001">
    <property type="protein sequence ID" value="RNL87488.1"/>
    <property type="molecule type" value="Genomic_DNA"/>
</dbReference>
<feature type="compositionally biased region" description="Polar residues" evidence="2">
    <location>
        <begin position="335"/>
        <end position="346"/>
    </location>
</feature>
<dbReference type="PANTHER" id="PTHR12788:SF10">
    <property type="entry name" value="PROTEIN-TYROSINE SULFOTRANSFERASE"/>
    <property type="match status" value="1"/>
</dbReference>
<comment type="caution">
    <text evidence="3">The sequence shown here is derived from an EMBL/GenBank/DDBJ whole genome shotgun (WGS) entry which is preliminary data.</text>
</comment>
<dbReference type="PANTHER" id="PTHR12788">
    <property type="entry name" value="PROTEIN-TYROSINE SULFOTRANSFERASE 2"/>
    <property type="match status" value="1"/>
</dbReference>
<feature type="region of interest" description="Disordered" evidence="2">
    <location>
        <begin position="321"/>
        <end position="346"/>
    </location>
</feature>
<sequence>MADSQERPIIVLGCPRSGTTLLQLMLHAHPRIAVPPETRFVTSVYWHRKRYGDLREPDNLRGLAEWIVRTKKTRFADLGLDAEETIDEIVNGPPTLGSALGTVFRRYARKFDKPRWGDKRPAYHHSIPQLARMFPDAQFVHLIRDGRDCVGSLKNMSWYRGDSYAAIATWAEAIDNGRAAARELGSGRFYELQYEQLIGDPEGELSALCGFLGEEFHPAMCEPHQVAGIAVPKRKKHHANTHREITKANSGAWRERLEPWEISLCETVLGRRLKRNGYELSGAPRPSAAHLTHYVRVSTRRSLSWRRRQLRDRVWRLNEPSGLVAAVPGGKRPDSTPTETSNSDEG</sequence>
<protein>
    <submittedName>
        <fullName evidence="3">Sulfotransferase</fullName>
    </submittedName>
</protein>
<dbReference type="GO" id="GO:0008476">
    <property type="term" value="F:protein-tyrosine sulfotransferase activity"/>
    <property type="evidence" value="ECO:0007669"/>
    <property type="project" value="InterPro"/>
</dbReference>
<evidence type="ECO:0000313" key="3">
    <source>
        <dbReference type="EMBL" id="RNL87488.1"/>
    </source>
</evidence>
<dbReference type="SUPFAM" id="SSF52540">
    <property type="entry name" value="P-loop containing nucleoside triphosphate hydrolases"/>
    <property type="match status" value="1"/>
</dbReference>
<evidence type="ECO:0000256" key="1">
    <source>
        <dbReference type="ARBA" id="ARBA00022679"/>
    </source>
</evidence>
<organism evidence="3 4">
    <name type="scientific">Halostreptopolyspora alba</name>
    <dbReference type="NCBI Taxonomy" id="2487137"/>
    <lineage>
        <taxon>Bacteria</taxon>
        <taxon>Bacillati</taxon>
        <taxon>Actinomycetota</taxon>
        <taxon>Actinomycetes</taxon>
        <taxon>Streptosporangiales</taxon>
        <taxon>Nocardiopsidaceae</taxon>
        <taxon>Halostreptopolyspora</taxon>
    </lineage>
</organism>
<accession>A0A3N0EHX1</accession>
<gene>
    <name evidence="3" type="ORF">EFW17_01355</name>
</gene>
<keyword evidence="4" id="KW-1185">Reference proteome</keyword>
<dbReference type="RefSeq" id="WP_123199353.1">
    <property type="nucleotide sequence ID" value="NZ_RJMB01000001.1"/>
</dbReference>